<dbReference type="STRING" id="1285928.SAMN04487894_12623"/>
<dbReference type="PANTHER" id="PTHR43685:SF2">
    <property type="entry name" value="GLYCOSYLTRANSFERASE 2-LIKE DOMAIN-CONTAINING PROTEIN"/>
    <property type="match status" value="1"/>
</dbReference>
<keyword evidence="2" id="KW-0808">Transferase</keyword>
<protein>
    <submittedName>
        <fullName evidence="2">Glycosyl transferase family 2</fullName>
    </submittedName>
</protein>
<name>A0A1G7B2B2_NIADE</name>
<evidence type="ECO:0000313" key="3">
    <source>
        <dbReference type="Proteomes" id="UP000198757"/>
    </source>
</evidence>
<reference evidence="3" key="1">
    <citation type="submission" date="2016-10" db="EMBL/GenBank/DDBJ databases">
        <authorList>
            <person name="Varghese N."/>
            <person name="Submissions S."/>
        </authorList>
    </citation>
    <scope>NUCLEOTIDE SEQUENCE [LARGE SCALE GENOMIC DNA]</scope>
    <source>
        <strain evidence="3">DSM 25811 / CCM 8410 / LMG 26954 / E90</strain>
    </source>
</reference>
<dbReference type="EMBL" id="FMZO01000026">
    <property type="protein sequence ID" value="SDE20406.1"/>
    <property type="molecule type" value="Genomic_DNA"/>
</dbReference>
<dbReference type="Pfam" id="PF00535">
    <property type="entry name" value="Glycos_transf_2"/>
    <property type="match status" value="1"/>
</dbReference>
<dbReference type="AlphaFoldDB" id="A0A1G7B2B2"/>
<dbReference type="RefSeq" id="WP_090393407.1">
    <property type="nucleotide sequence ID" value="NZ_FMZO01000026.1"/>
</dbReference>
<gene>
    <name evidence="2" type="ORF">SAMN04487894_12623</name>
</gene>
<dbReference type="CDD" id="cd00761">
    <property type="entry name" value="Glyco_tranf_GTA_type"/>
    <property type="match status" value="1"/>
</dbReference>
<feature type="domain" description="Glycosyltransferase 2-like" evidence="1">
    <location>
        <begin position="13"/>
        <end position="147"/>
    </location>
</feature>
<dbReference type="InterPro" id="IPR001173">
    <property type="entry name" value="Glyco_trans_2-like"/>
</dbReference>
<dbReference type="Proteomes" id="UP000198757">
    <property type="component" value="Unassembled WGS sequence"/>
</dbReference>
<dbReference type="GO" id="GO:0016740">
    <property type="term" value="F:transferase activity"/>
    <property type="evidence" value="ECO:0007669"/>
    <property type="project" value="UniProtKB-KW"/>
</dbReference>
<dbReference type="PANTHER" id="PTHR43685">
    <property type="entry name" value="GLYCOSYLTRANSFERASE"/>
    <property type="match status" value="1"/>
</dbReference>
<dbReference type="OrthoDB" id="667855at2"/>
<organism evidence="2 3">
    <name type="scientific">Niabella drilacis (strain DSM 25811 / CCM 8410 / CCUG 62505 / LMG 26954 / E90)</name>
    <dbReference type="NCBI Taxonomy" id="1285928"/>
    <lineage>
        <taxon>Bacteria</taxon>
        <taxon>Pseudomonadati</taxon>
        <taxon>Bacteroidota</taxon>
        <taxon>Chitinophagia</taxon>
        <taxon>Chitinophagales</taxon>
        <taxon>Chitinophagaceae</taxon>
        <taxon>Niabella</taxon>
    </lineage>
</organism>
<dbReference type="InterPro" id="IPR050834">
    <property type="entry name" value="Glycosyltransf_2"/>
</dbReference>
<accession>A0A1G7B2B2</accession>
<dbReference type="SUPFAM" id="SSF53448">
    <property type="entry name" value="Nucleotide-diphospho-sugar transferases"/>
    <property type="match status" value="1"/>
</dbReference>
<keyword evidence="3" id="KW-1185">Reference proteome</keyword>
<sequence length="251" mass="29294">MLEVPLTMHKIIILVPFRNVRPYIIDCINSIIGQHYNNYEVFLLDDASDDGTLDLIDGEVEKFHRVRNKKRLGLMENIYKALMELPIKDEDIVIQLDGDDYLLGEYVLQIINATYDSNTLLSYGQFIDNYGRMGFCSPYSKEEFASIRSVRWKASHIKTFKYKLFKAFLRQDPHCENLKTETGQFYEYASDIALMFPLMEIAGFENTAMIQNIVYCYRRHPNNDGASTVGRQLQLDVENAIRNRTPLKRMF</sequence>
<dbReference type="InterPro" id="IPR029044">
    <property type="entry name" value="Nucleotide-diphossugar_trans"/>
</dbReference>
<evidence type="ECO:0000313" key="2">
    <source>
        <dbReference type="EMBL" id="SDE20406.1"/>
    </source>
</evidence>
<evidence type="ECO:0000259" key="1">
    <source>
        <dbReference type="Pfam" id="PF00535"/>
    </source>
</evidence>
<dbReference type="Gene3D" id="3.90.550.10">
    <property type="entry name" value="Spore Coat Polysaccharide Biosynthesis Protein SpsA, Chain A"/>
    <property type="match status" value="1"/>
</dbReference>
<proteinExistence type="predicted"/>